<dbReference type="InterPro" id="IPR043226">
    <property type="entry name" value="NCR3"/>
</dbReference>
<dbReference type="InterPro" id="IPR003599">
    <property type="entry name" value="Ig_sub"/>
</dbReference>
<dbReference type="EMBL" id="JANPWB010000010">
    <property type="protein sequence ID" value="KAJ1134478.1"/>
    <property type="molecule type" value="Genomic_DNA"/>
</dbReference>
<name>A0AAV7Q747_PLEWA</name>
<keyword evidence="8 15" id="KW-1133">Transmembrane helix</keyword>
<dbReference type="PANTHER" id="PTHR47904">
    <property type="entry name" value="NATURAL CYTOTOXICITY TRIGGERING RECEPTOR 3"/>
    <property type="match status" value="1"/>
</dbReference>
<dbReference type="AlphaFoldDB" id="A0AAV7Q747"/>
<sequence length="165" mass="18132">MHVLSCLLLSAGARAPEQSVQQHPQTLEVQEGEAAVMDCTFHSSDGQVLAVVKFFKWPELFTVTEDSPIFAGRINKTDMGQDKAANTRTVSLHIRALTICDSGHYYCEVQFFGGQALNGTGTSLQVNRIQGQLELGYLHTALQIIRIILLLVLISLAAFLIAKFK</sequence>
<feature type="transmembrane region" description="Helical" evidence="15">
    <location>
        <begin position="144"/>
        <end position="162"/>
    </location>
</feature>
<dbReference type="Pfam" id="PF07686">
    <property type="entry name" value="V-set"/>
    <property type="match status" value="1"/>
</dbReference>
<dbReference type="InterPro" id="IPR013783">
    <property type="entry name" value="Ig-like_fold"/>
</dbReference>
<gene>
    <name evidence="18" type="ORF">NDU88_000929</name>
</gene>
<evidence type="ECO:0000256" key="2">
    <source>
        <dbReference type="ARBA" id="ARBA00006531"/>
    </source>
</evidence>
<reference evidence="18" key="1">
    <citation type="journal article" date="2022" name="bioRxiv">
        <title>Sequencing and chromosome-scale assembly of the giantPleurodeles waltlgenome.</title>
        <authorList>
            <person name="Brown T."/>
            <person name="Elewa A."/>
            <person name="Iarovenko S."/>
            <person name="Subramanian E."/>
            <person name="Araus A.J."/>
            <person name="Petzold A."/>
            <person name="Susuki M."/>
            <person name="Suzuki K.-i.T."/>
            <person name="Hayashi T."/>
            <person name="Toyoda A."/>
            <person name="Oliveira C."/>
            <person name="Osipova E."/>
            <person name="Leigh N.D."/>
            <person name="Simon A."/>
            <person name="Yun M.H."/>
        </authorList>
    </citation>
    <scope>NUCLEOTIDE SEQUENCE</scope>
    <source>
        <strain evidence="18">20211129_DDA</strain>
        <tissue evidence="18">Liver</tissue>
    </source>
</reference>
<evidence type="ECO:0000256" key="8">
    <source>
        <dbReference type="ARBA" id="ARBA00022989"/>
    </source>
</evidence>
<evidence type="ECO:0000256" key="14">
    <source>
        <dbReference type="ARBA" id="ARBA00032296"/>
    </source>
</evidence>
<comment type="caution">
    <text evidence="18">The sequence shown here is derived from an EMBL/GenBank/DDBJ whole genome shotgun (WGS) entry which is preliminary data.</text>
</comment>
<dbReference type="GO" id="GO:0005886">
    <property type="term" value="C:plasma membrane"/>
    <property type="evidence" value="ECO:0007669"/>
    <property type="project" value="UniProtKB-SubCell"/>
</dbReference>
<comment type="similarity">
    <text evidence="2">Belongs to the natural cytotoxicity receptor (NCR) family.</text>
</comment>
<keyword evidence="10" id="KW-1015">Disulfide bond</keyword>
<evidence type="ECO:0000259" key="17">
    <source>
        <dbReference type="PROSITE" id="PS50835"/>
    </source>
</evidence>
<evidence type="ECO:0000256" key="6">
    <source>
        <dbReference type="ARBA" id="ARBA00022729"/>
    </source>
</evidence>
<dbReference type="PROSITE" id="PS50835">
    <property type="entry name" value="IG_LIKE"/>
    <property type="match status" value="1"/>
</dbReference>
<feature type="domain" description="Ig-like" evidence="17">
    <location>
        <begin position="16"/>
        <end position="127"/>
    </location>
</feature>
<evidence type="ECO:0000313" key="18">
    <source>
        <dbReference type="EMBL" id="KAJ1134478.1"/>
    </source>
</evidence>
<evidence type="ECO:0000256" key="4">
    <source>
        <dbReference type="ARBA" id="ARBA00022475"/>
    </source>
</evidence>
<evidence type="ECO:0000256" key="3">
    <source>
        <dbReference type="ARBA" id="ARBA00019135"/>
    </source>
</evidence>
<dbReference type="SUPFAM" id="SSF48726">
    <property type="entry name" value="Immunoglobulin"/>
    <property type="match status" value="1"/>
</dbReference>
<keyword evidence="19" id="KW-1185">Reference proteome</keyword>
<keyword evidence="11" id="KW-0675">Receptor</keyword>
<organism evidence="18 19">
    <name type="scientific">Pleurodeles waltl</name>
    <name type="common">Iberian ribbed newt</name>
    <dbReference type="NCBI Taxonomy" id="8319"/>
    <lineage>
        <taxon>Eukaryota</taxon>
        <taxon>Metazoa</taxon>
        <taxon>Chordata</taxon>
        <taxon>Craniata</taxon>
        <taxon>Vertebrata</taxon>
        <taxon>Euteleostomi</taxon>
        <taxon>Amphibia</taxon>
        <taxon>Batrachia</taxon>
        <taxon>Caudata</taxon>
        <taxon>Salamandroidea</taxon>
        <taxon>Salamandridae</taxon>
        <taxon>Pleurodelinae</taxon>
        <taxon>Pleurodeles</taxon>
    </lineage>
</organism>
<evidence type="ECO:0000256" key="15">
    <source>
        <dbReference type="SAM" id="Phobius"/>
    </source>
</evidence>
<dbReference type="GO" id="GO:0030101">
    <property type="term" value="P:natural killer cell activation"/>
    <property type="evidence" value="ECO:0007669"/>
    <property type="project" value="TreeGrafter"/>
</dbReference>
<dbReference type="Gene3D" id="2.60.40.10">
    <property type="entry name" value="Immunoglobulins"/>
    <property type="match status" value="1"/>
</dbReference>
<keyword evidence="7" id="KW-0391">Immunity</keyword>
<keyword evidence="12" id="KW-0325">Glycoprotein</keyword>
<keyword evidence="5 15" id="KW-0812">Transmembrane</keyword>
<feature type="signal peptide" evidence="16">
    <location>
        <begin position="1"/>
        <end position="15"/>
    </location>
</feature>
<evidence type="ECO:0000256" key="10">
    <source>
        <dbReference type="ARBA" id="ARBA00023157"/>
    </source>
</evidence>
<dbReference type="InterPro" id="IPR036179">
    <property type="entry name" value="Ig-like_dom_sf"/>
</dbReference>
<evidence type="ECO:0000256" key="7">
    <source>
        <dbReference type="ARBA" id="ARBA00022859"/>
    </source>
</evidence>
<keyword evidence="4" id="KW-1003">Cell membrane</keyword>
<dbReference type="SMART" id="SM00409">
    <property type="entry name" value="IG"/>
    <property type="match status" value="1"/>
</dbReference>
<dbReference type="InterPro" id="IPR013106">
    <property type="entry name" value="Ig_V-set"/>
</dbReference>
<protein>
    <recommendedName>
        <fullName evidence="3">Natural cytotoxicity triggering receptor 3</fullName>
    </recommendedName>
    <alternativeName>
        <fullName evidence="14">Natural killer cell p30-related protein</fullName>
    </alternativeName>
</protein>
<keyword evidence="13" id="KW-0393">Immunoglobulin domain</keyword>
<feature type="chain" id="PRO_5044023611" description="Natural cytotoxicity triggering receptor 3" evidence="16">
    <location>
        <begin position="16"/>
        <end position="165"/>
    </location>
</feature>
<evidence type="ECO:0000256" key="12">
    <source>
        <dbReference type="ARBA" id="ARBA00023180"/>
    </source>
</evidence>
<evidence type="ECO:0000256" key="5">
    <source>
        <dbReference type="ARBA" id="ARBA00022692"/>
    </source>
</evidence>
<keyword evidence="6 16" id="KW-0732">Signal</keyword>
<proteinExistence type="inferred from homology"/>
<dbReference type="GO" id="GO:0045954">
    <property type="term" value="P:positive regulation of natural killer cell mediated cytotoxicity"/>
    <property type="evidence" value="ECO:0007669"/>
    <property type="project" value="InterPro"/>
</dbReference>
<accession>A0AAV7Q747</accession>
<dbReference type="GO" id="GO:0002429">
    <property type="term" value="P:immune response-activating cell surface receptor signaling pathway"/>
    <property type="evidence" value="ECO:0007669"/>
    <property type="project" value="InterPro"/>
</dbReference>
<evidence type="ECO:0000256" key="9">
    <source>
        <dbReference type="ARBA" id="ARBA00023136"/>
    </source>
</evidence>
<evidence type="ECO:0000313" key="19">
    <source>
        <dbReference type="Proteomes" id="UP001066276"/>
    </source>
</evidence>
<dbReference type="PANTHER" id="PTHR47904:SF1">
    <property type="entry name" value="NATURAL CYTOTOXICITY TRIGGERING RECEPTOR 3"/>
    <property type="match status" value="1"/>
</dbReference>
<evidence type="ECO:0000256" key="11">
    <source>
        <dbReference type="ARBA" id="ARBA00023170"/>
    </source>
</evidence>
<evidence type="ECO:0000256" key="1">
    <source>
        <dbReference type="ARBA" id="ARBA00004251"/>
    </source>
</evidence>
<evidence type="ECO:0000256" key="13">
    <source>
        <dbReference type="ARBA" id="ARBA00023319"/>
    </source>
</evidence>
<dbReference type="Proteomes" id="UP001066276">
    <property type="component" value="Chromosome 6"/>
</dbReference>
<evidence type="ECO:0000256" key="16">
    <source>
        <dbReference type="SAM" id="SignalP"/>
    </source>
</evidence>
<keyword evidence="9 15" id="KW-0472">Membrane</keyword>
<dbReference type="InterPro" id="IPR007110">
    <property type="entry name" value="Ig-like_dom"/>
</dbReference>
<comment type="subcellular location">
    <subcellularLocation>
        <location evidence="1">Cell membrane</location>
        <topology evidence="1">Single-pass type I membrane protein</topology>
    </subcellularLocation>
</comment>